<organism evidence="21 22">
    <name type="scientific">Paramormyrops kingsleyae</name>
    <dbReference type="NCBI Taxonomy" id="1676925"/>
    <lineage>
        <taxon>Eukaryota</taxon>
        <taxon>Metazoa</taxon>
        <taxon>Chordata</taxon>
        <taxon>Craniata</taxon>
        <taxon>Vertebrata</taxon>
        <taxon>Euteleostomi</taxon>
        <taxon>Actinopterygii</taxon>
        <taxon>Neopterygii</taxon>
        <taxon>Teleostei</taxon>
        <taxon>Osteoglossocephala</taxon>
        <taxon>Osteoglossomorpha</taxon>
        <taxon>Osteoglossiformes</taxon>
        <taxon>Mormyridae</taxon>
        <taxon>Paramormyrops</taxon>
    </lineage>
</organism>
<evidence type="ECO:0000256" key="10">
    <source>
        <dbReference type="ARBA" id="ARBA00022839"/>
    </source>
</evidence>
<reference evidence="21" key="2">
    <citation type="submission" date="2025-09" db="UniProtKB">
        <authorList>
            <consortium name="Ensembl"/>
        </authorList>
    </citation>
    <scope>IDENTIFICATION</scope>
</reference>
<dbReference type="PRINTS" id="PR00853">
    <property type="entry name" value="XPGRADSUPER"/>
</dbReference>
<dbReference type="CDD" id="cd09857">
    <property type="entry name" value="PIN_EXO1"/>
    <property type="match status" value="1"/>
</dbReference>
<evidence type="ECO:0000256" key="16">
    <source>
        <dbReference type="ARBA" id="ARBA00055562"/>
    </source>
</evidence>
<dbReference type="SMART" id="SM00279">
    <property type="entry name" value="HhH2"/>
    <property type="match status" value="1"/>
</dbReference>
<evidence type="ECO:0000256" key="13">
    <source>
        <dbReference type="ARBA" id="ARBA00023125"/>
    </source>
</evidence>
<evidence type="ECO:0000259" key="20">
    <source>
        <dbReference type="SMART" id="SM00485"/>
    </source>
</evidence>
<dbReference type="SUPFAM" id="SSF88723">
    <property type="entry name" value="PIN domain-like"/>
    <property type="match status" value="1"/>
</dbReference>
<dbReference type="GO" id="GO:0017108">
    <property type="term" value="F:5'-flap endonuclease activity"/>
    <property type="evidence" value="ECO:0007669"/>
    <property type="project" value="TreeGrafter"/>
</dbReference>
<dbReference type="GO" id="GO:0046872">
    <property type="term" value="F:metal ion binding"/>
    <property type="evidence" value="ECO:0007669"/>
    <property type="project" value="UniProtKB-UniRule"/>
</dbReference>
<dbReference type="InterPro" id="IPR006086">
    <property type="entry name" value="XPG-I_dom"/>
</dbReference>
<dbReference type="AlphaFoldDB" id="A0A3B3SAK7"/>
<comment type="similarity">
    <text evidence="2 17">Belongs to the XPG/RAD2 endonuclease family. EXO1 subfamily.</text>
</comment>
<comment type="cofactor">
    <cofactor evidence="17">
        <name>Mg(2+)</name>
        <dbReference type="ChEBI" id="CHEBI:18420"/>
    </cofactor>
    <text evidence="17">Binds 2 magnesium ions per subunit. They probably participate in the reaction catalyzed by the enzyme. May bind an additional third magnesium ion after substrate binding.</text>
</comment>
<dbReference type="CDD" id="cd09908">
    <property type="entry name" value="H3TH_EXO1"/>
    <property type="match status" value="1"/>
</dbReference>
<comment type="function">
    <text evidence="17">5'-&gt;3' double-stranded DNA exonuclease which may also possess a cryptic 3'-&gt;5' double-stranded DNA exonuclease activity. Functions in DNA mismatch repair.</text>
</comment>
<name>A0A3B3SAK7_9TELE</name>
<evidence type="ECO:0000256" key="3">
    <source>
        <dbReference type="ARBA" id="ARBA00020324"/>
    </source>
</evidence>
<sequence>MGISGLLPFIKDASEAISVRKYKGQTVAVDTYCWLHKGAFSCADKLAKGEPTDRYVTYCMKYVDMLLTFGVKPILVFDGCNLPSKEEVEKSRREHRQANLQKGKQLLREGRLTEAAECFTRCIAITHDMARDVIKAARARDVDCVVAPYEADAQLAFLNKAGIAQAVITEDSDLLAFGCKNVIVKMDKNGNGLEIDQKNLGRCPSLGDMFTEEKFRYMCILSGCDYLPSIYGIGLSKACKLIKMARNPDILKVIRKMGQYLKMDIRVPDEYVEGFVKANNTFLYQLVFDPRSRKVVPLNPYPDNIDPASLSYAGRNIGDEKGLQLALGNLDLFTMEVIDDFNPNAMFFGSSTFTDIPHPVDGALVASQCTHDGQNEGQRVTCEESQVTGAEEDSSDLLSSTPPKRGHSGAVVFNQIRLSPHKPQEVSHKCRFSPLQKFQHSKENLSWASQTQRTPTLLPQQLKQDGEKAADSQLAFSSTYFSQSSWLGVERKQRLSRVRNTNMGFAVKICPLAPARVSGLRKRPDAKSSGNKNVMELQPTISRKKNHFISHLCNMKLNLCCKPFIYWSCSSCKMC</sequence>
<dbReference type="GO" id="GO:0005634">
    <property type="term" value="C:nucleus"/>
    <property type="evidence" value="ECO:0007669"/>
    <property type="project" value="UniProtKB-SubCell"/>
</dbReference>
<keyword evidence="12 17" id="KW-0267">Excision nuclease</keyword>
<feature type="domain" description="XPG-I" evidence="19">
    <location>
        <begin position="138"/>
        <end position="209"/>
    </location>
</feature>
<dbReference type="PANTHER" id="PTHR11081:SF8">
    <property type="entry name" value="EXONUCLEASE 1"/>
    <property type="match status" value="1"/>
</dbReference>
<dbReference type="SMART" id="SM00485">
    <property type="entry name" value="XPGN"/>
    <property type="match status" value="1"/>
</dbReference>
<dbReference type="InterPro" id="IPR036279">
    <property type="entry name" value="5-3_exonuclease_C_sf"/>
</dbReference>
<dbReference type="InterPro" id="IPR044752">
    <property type="entry name" value="PIN-like_EXO1"/>
</dbReference>
<keyword evidence="9 17" id="KW-0378">Hydrolase</keyword>
<evidence type="ECO:0000259" key="19">
    <source>
        <dbReference type="SMART" id="SM00484"/>
    </source>
</evidence>
<dbReference type="InterPro" id="IPR008918">
    <property type="entry name" value="HhH2"/>
</dbReference>
<keyword evidence="4 17" id="KW-0540">Nuclease</keyword>
<dbReference type="Gene3D" id="1.10.150.20">
    <property type="entry name" value="5' to 3' exonuclease, C-terminal subdomain"/>
    <property type="match status" value="1"/>
</dbReference>
<comment type="subcellular location">
    <subcellularLocation>
        <location evidence="1 17">Nucleus</location>
    </subcellularLocation>
</comment>
<keyword evidence="8 17" id="KW-0228">DNA excision</keyword>
<keyword evidence="13 17" id="KW-0238">DNA-binding</keyword>
<evidence type="ECO:0000256" key="18">
    <source>
        <dbReference type="SAM" id="MobiDB-lite"/>
    </source>
</evidence>
<dbReference type="STRING" id="1676925.ENSPKIP00000027503"/>
<evidence type="ECO:0000256" key="7">
    <source>
        <dbReference type="ARBA" id="ARBA00022763"/>
    </source>
</evidence>
<protein>
    <recommendedName>
        <fullName evidence="3 17">Exonuclease 1</fullName>
        <ecNumber evidence="17">3.1.-.-</ecNumber>
    </recommendedName>
</protein>
<accession>A0A3B3SAK7</accession>
<dbReference type="InterPro" id="IPR037315">
    <property type="entry name" value="EXO1_H3TH"/>
</dbReference>
<dbReference type="PROSITE" id="PS00841">
    <property type="entry name" value="XPG_1"/>
    <property type="match status" value="1"/>
</dbReference>
<evidence type="ECO:0000256" key="1">
    <source>
        <dbReference type="ARBA" id="ARBA00004123"/>
    </source>
</evidence>
<dbReference type="Pfam" id="PF00752">
    <property type="entry name" value="XPG_N"/>
    <property type="match status" value="1"/>
</dbReference>
<evidence type="ECO:0000256" key="4">
    <source>
        <dbReference type="ARBA" id="ARBA00022722"/>
    </source>
</evidence>
<dbReference type="EC" id="3.1.-.-" evidence="17"/>
<dbReference type="Ensembl" id="ENSPKIT00000008271.1">
    <property type="protein sequence ID" value="ENSPKIP00000027503.1"/>
    <property type="gene ID" value="ENSPKIG00000009478.1"/>
</dbReference>
<keyword evidence="5 17" id="KW-0479">Metal-binding</keyword>
<keyword evidence="15 17" id="KW-0539">Nucleus</keyword>
<proteinExistence type="inferred from homology"/>
<dbReference type="FunFam" id="3.40.50.1010:FF:000096">
    <property type="entry name" value="Exonuclease 1"/>
    <property type="match status" value="1"/>
</dbReference>
<dbReference type="Gene3D" id="3.40.50.1010">
    <property type="entry name" value="5'-nuclease"/>
    <property type="match status" value="1"/>
</dbReference>
<dbReference type="SUPFAM" id="SSF47807">
    <property type="entry name" value="5' to 3' exonuclease, C-terminal subdomain"/>
    <property type="match status" value="1"/>
</dbReference>
<evidence type="ECO:0000313" key="22">
    <source>
        <dbReference type="Proteomes" id="UP000261540"/>
    </source>
</evidence>
<evidence type="ECO:0000256" key="9">
    <source>
        <dbReference type="ARBA" id="ARBA00022801"/>
    </source>
</evidence>
<dbReference type="GO" id="GO:0006310">
    <property type="term" value="P:DNA recombination"/>
    <property type="evidence" value="ECO:0007669"/>
    <property type="project" value="TreeGrafter"/>
</dbReference>
<evidence type="ECO:0000256" key="2">
    <source>
        <dbReference type="ARBA" id="ARBA00010563"/>
    </source>
</evidence>
<dbReference type="PANTHER" id="PTHR11081">
    <property type="entry name" value="FLAP ENDONUCLEASE FAMILY MEMBER"/>
    <property type="match status" value="1"/>
</dbReference>
<evidence type="ECO:0000256" key="8">
    <source>
        <dbReference type="ARBA" id="ARBA00022769"/>
    </source>
</evidence>
<evidence type="ECO:0000256" key="12">
    <source>
        <dbReference type="ARBA" id="ARBA00022881"/>
    </source>
</evidence>
<evidence type="ECO:0000256" key="5">
    <source>
        <dbReference type="ARBA" id="ARBA00022723"/>
    </source>
</evidence>
<dbReference type="InterPro" id="IPR006085">
    <property type="entry name" value="XPG_DNA_repair_N"/>
</dbReference>
<dbReference type="FunFam" id="1.10.150.20:FF:000011">
    <property type="entry name" value="exonuclease 1"/>
    <property type="match status" value="1"/>
</dbReference>
<evidence type="ECO:0000256" key="11">
    <source>
        <dbReference type="ARBA" id="ARBA00022842"/>
    </source>
</evidence>
<feature type="region of interest" description="Disordered" evidence="18">
    <location>
        <begin position="386"/>
        <end position="406"/>
    </location>
</feature>
<dbReference type="InterPro" id="IPR019974">
    <property type="entry name" value="XPG_CS"/>
</dbReference>
<dbReference type="GO" id="GO:0003677">
    <property type="term" value="F:DNA binding"/>
    <property type="evidence" value="ECO:0007669"/>
    <property type="project" value="UniProtKB-UniRule"/>
</dbReference>
<dbReference type="GO" id="GO:0006298">
    <property type="term" value="P:mismatch repair"/>
    <property type="evidence" value="ECO:0007669"/>
    <property type="project" value="TreeGrafter"/>
</dbReference>
<dbReference type="GeneTree" id="ENSGT00510000047676"/>
<keyword evidence="10 17" id="KW-0269">Exonuclease</keyword>
<keyword evidence="11 17" id="KW-0460">Magnesium</keyword>
<dbReference type="SMART" id="SM00484">
    <property type="entry name" value="XPGI"/>
    <property type="match status" value="1"/>
</dbReference>
<keyword evidence="14 17" id="KW-0234">DNA repair</keyword>
<evidence type="ECO:0000256" key="17">
    <source>
        <dbReference type="RuleBase" id="RU910737"/>
    </source>
</evidence>
<comment type="function">
    <text evidence="16">5'-&gt;3' double-stranded DNA exonuclease which may also contain a cryptic 3'-&gt;5' double-stranded DNA exonuclease activity. Also exhibits endonuclease activity against 5'-overhanging flap structures similar to those generated by displacement synthesis when DNA polymerase encounters the 5'-end of a downstream Okazaki fragment. Required for DNA mismatch repair (MMR).</text>
</comment>
<keyword evidence="6" id="KW-0255">Endonuclease</keyword>
<dbReference type="InterPro" id="IPR006084">
    <property type="entry name" value="XPG/Rad2"/>
</dbReference>
<evidence type="ECO:0000256" key="6">
    <source>
        <dbReference type="ARBA" id="ARBA00022759"/>
    </source>
</evidence>
<dbReference type="InterPro" id="IPR029060">
    <property type="entry name" value="PIN-like_dom_sf"/>
</dbReference>
<dbReference type="Proteomes" id="UP000261540">
    <property type="component" value="Unplaced"/>
</dbReference>
<dbReference type="GO" id="GO:0035312">
    <property type="term" value="F:5'-3' DNA exonuclease activity"/>
    <property type="evidence" value="ECO:0007669"/>
    <property type="project" value="UniProtKB-UniRule"/>
</dbReference>
<dbReference type="Pfam" id="PF00867">
    <property type="entry name" value="XPG_I"/>
    <property type="match status" value="1"/>
</dbReference>
<feature type="domain" description="XPG N-terminal" evidence="20">
    <location>
        <begin position="1"/>
        <end position="99"/>
    </location>
</feature>
<keyword evidence="22" id="KW-1185">Reference proteome</keyword>
<evidence type="ECO:0000313" key="21">
    <source>
        <dbReference type="Ensembl" id="ENSPKIP00000027503.1"/>
    </source>
</evidence>
<reference evidence="21" key="1">
    <citation type="submission" date="2025-08" db="UniProtKB">
        <authorList>
            <consortium name="Ensembl"/>
        </authorList>
    </citation>
    <scope>IDENTIFICATION</scope>
</reference>
<keyword evidence="7 17" id="KW-0227">DNA damage</keyword>
<evidence type="ECO:0000256" key="14">
    <source>
        <dbReference type="ARBA" id="ARBA00023204"/>
    </source>
</evidence>
<evidence type="ECO:0000256" key="15">
    <source>
        <dbReference type="ARBA" id="ARBA00023242"/>
    </source>
</evidence>